<organism evidence="8 9">
    <name type="scientific">Tetranychus urticae</name>
    <name type="common">Two-spotted spider mite</name>
    <dbReference type="NCBI Taxonomy" id="32264"/>
    <lineage>
        <taxon>Eukaryota</taxon>
        <taxon>Metazoa</taxon>
        <taxon>Ecdysozoa</taxon>
        <taxon>Arthropoda</taxon>
        <taxon>Chelicerata</taxon>
        <taxon>Arachnida</taxon>
        <taxon>Acari</taxon>
        <taxon>Acariformes</taxon>
        <taxon>Trombidiformes</taxon>
        <taxon>Prostigmata</taxon>
        <taxon>Eleutherengona</taxon>
        <taxon>Raphignathae</taxon>
        <taxon>Tetranychoidea</taxon>
        <taxon>Tetranychidae</taxon>
        <taxon>Tetranychus</taxon>
    </lineage>
</organism>
<dbReference type="STRING" id="32264.T1KQN5"/>
<proteinExistence type="predicted"/>
<reference evidence="9" key="1">
    <citation type="submission" date="2011-08" db="EMBL/GenBank/DDBJ databases">
        <authorList>
            <person name="Rombauts S."/>
        </authorList>
    </citation>
    <scope>NUCLEOTIDE SEQUENCE</scope>
    <source>
        <strain evidence="9">London</strain>
    </source>
</reference>
<dbReference type="EMBL" id="CAEY01000378">
    <property type="status" value="NOT_ANNOTATED_CDS"/>
    <property type="molecule type" value="Genomic_DNA"/>
</dbReference>
<dbReference type="PROSITE" id="PS01359">
    <property type="entry name" value="ZF_PHD_1"/>
    <property type="match status" value="1"/>
</dbReference>
<dbReference type="EnsemblMetazoa" id="tetur18g00570.1">
    <property type="protein sequence ID" value="tetur18g00570.1"/>
    <property type="gene ID" value="tetur18g00570"/>
</dbReference>
<dbReference type="InterPro" id="IPR019786">
    <property type="entry name" value="Zinc_finger_PHD-type_CS"/>
</dbReference>
<evidence type="ECO:0000259" key="7">
    <source>
        <dbReference type="PROSITE" id="PS50016"/>
    </source>
</evidence>
<dbReference type="Pfam" id="PF00628">
    <property type="entry name" value="PHD"/>
    <property type="match status" value="1"/>
</dbReference>
<feature type="domain" description="PHD-type" evidence="7">
    <location>
        <begin position="5"/>
        <end position="55"/>
    </location>
</feature>
<evidence type="ECO:0000256" key="6">
    <source>
        <dbReference type="PROSITE-ProRule" id="PRU00146"/>
    </source>
</evidence>
<evidence type="ECO:0000256" key="3">
    <source>
        <dbReference type="ARBA" id="ARBA00022771"/>
    </source>
</evidence>
<dbReference type="HOGENOM" id="CLU_2545549_0_0_1"/>
<dbReference type="InterPro" id="IPR013083">
    <property type="entry name" value="Znf_RING/FYVE/PHD"/>
</dbReference>
<protein>
    <recommendedName>
        <fullName evidence="7">PHD-type domain-containing protein</fullName>
    </recommendedName>
</protein>
<evidence type="ECO:0000313" key="8">
    <source>
        <dbReference type="EnsemblMetazoa" id="tetur18g00570.1"/>
    </source>
</evidence>
<dbReference type="InterPro" id="IPR001965">
    <property type="entry name" value="Znf_PHD"/>
</dbReference>
<evidence type="ECO:0000256" key="5">
    <source>
        <dbReference type="ARBA" id="ARBA00023242"/>
    </source>
</evidence>
<evidence type="ECO:0000256" key="1">
    <source>
        <dbReference type="ARBA" id="ARBA00004123"/>
    </source>
</evidence>
<keyword evidence="2" id="KW-0479">Metal-binding</keyword>
<dbReference type="SUPFAM" id="SSF57903">
    <property type="entry name" value="FYVE/PHD zinc finger"/>
    <property type="match status" value="1"/>
</dbReference>
<keyword evidence="3 6" id="KW-0863">Zinc-finger</keyword>
<dbReference type="GO" id="GO:0045893">
    <property type="term" value="P:positive regulation of DNA-templated transcription"/>
    <property type="evidence" value="ECO:0007669"/>
    <property type="project" value="TreeGrafter"/>
</dbReference>
<dbReference type="SMART" id="SM00249">
    <property type="entry name" value="PHD"/>
    <property type="match status" value="1"/>
</dbReference>
<dbReference type="PANTHER" id="PTHR46174">
    <property type="entry name" value="CXXC-TYPE ZINC FINGER PROTEIN 1"/>
    <property type="match status" value="1"/>
</dbReference>
<dbReference type="AlphaFoldDB" id="T1KQN5"/>
<dbReference type="GO" id="GO:0048188">
    <property type="term" value="C:Set1C/COMPASS complex"/>
    <property type="evidence" value="ECO:0007669"/>
    <property type="project" value="InterPro"/>
</dbReference>
<dbReference type="GO" id="GO:0008270">
    <property type="term" value="F:zinc ion binding"/>
    <property type="evidence" value="ECO:0007669"/>
    <property type="project" value="UniProtKB-KW"/>
</dbReference>
<keyword evidence="4" id="KW-0862">Zinc</keyword>
<dbReference type="Proteomes" id="UP000015104">
    <property type="component" value="Unassembled WGS sequence"/>
</dbReference>
<dbReference type="PROSITE" id="PS50016">
    <property type="entry name" value="ZF_PHD_2"/>
    <property type="match status" value="1"/>
</dbReference>
<dbReference type="InterPro" id="IPR037869">
    <property type="entry name" value="Spp1/CFP1"/>
</dbReference>
<comment type="subcellular location">
    <subcellularLocation>
        <location evidence="1">Nucleus</location>
    </subcellularLocation>
</comment>
<dbReference type="InterPro" id="IPR011011">
    <property type="entry name" value="Znf_FYVE_PHD"/>
</dbReference>
<dbReference type="Gene3D" id="3.30.40.10">
    <property type="entry name" value="Zinc/RING finger domain, C3HC4 (zinc finger)"/>
    <property type="match status" value="1"/>
</dbReference>
<dbReference type="eggNOG" id="KOG1632">
    <property type="taxonomic scope" value="Eukaryota"/>
</dbReference>
<evidence type="ECO:0000313" key="9">
    <source>
        <dbReference type="Proteomes" id="UP000015104"/>
    </source>
</evidence>
<dbReference type="InterPro" id="IPR019787">
    <property type="entry name" value="Znf_PHD-finger"/>
</dbReference>
<dbReference type="PANTHER" id="PTHR46174:SF1">
    <property type="entry name" value="CXXC-TYPE ZINC FINGER PROTEIN 1"/>
    <property type="match status" value="1"/>
</dbReference>
<reference evidence="8" key="2">
    <citation type="submission" date="2015-06" db="UniProtKB">
        <authorList>
            <consortium name="EnsemblMetazoa"/>
        </authorList>
    </citation>
    <scope>IDENTIFICATION</scope>
</reference>
<accession>T1KQN5</accession>
<evidence type="ECO:0000256" key="2">
    <source>
        <dbReference type="ARBA" id="ARBA00022723"/>
    </source>
</evidence>
<keyword evidence="5" id="KW-0539">Nucleus</keyword>
<evidence type="ECO:0000256" key="4">
    <source>
        <dbReference type="ARBA" id="ARBA00022833"/>
    </source>
</evidence>
<name>T1KQN5_TETUR</name>
<keyword evidence="9" id="KW-1185">Reference proteome</keyword>
<sequence>MSEDIAYCICRSSDISRFMICCDNCDEWYHGDCISMTKERAFTFLKFYCSKCRDRDPSLKNQLVKESKKYVVYTISSSEVTSK</sequence>